<evidence type="ECO:0000256" key="10">
    <source>
        <dbReference type="SAM" id="Phobius"/>
    </source>
</evidence>
<dbReference type="EMBL" id="MWWY01000042">
    <property type="protein sequence ID" value="OZG62928.1"/>
    <property type="molecule type" value="Genomic_DNA"/>
</dbReference>
<evidence type="ECO:0000256" key="9">
    <source>
        <dbReference type="SAM" id="MobiDB-lite"/>
    </source>
</evidence>
<dbReference type="Gene3D" id="3.30.565.10">
    <property type="entry name" value="Histidine kinase-like ATPase, C-terminal domain"/>
    <property type="match status" value="1"/>
</dbReference>
<feature type="compositionally biased region" description="Acidic residues" evidence="9">
    <location>
        <begin position="191"/>
        <end position="200"/>
    </location>
</feature>
<dbReference type="InterPro" id="IPR050351">
    <property type="entry name" value="BphY/WalK/GraS-like"/>
</dbReference>
<dbReference type="AlphaFoldDB" id="A0A261FUZ2"/>
<dbReference type="Proteomes" id="UP000216074">
    <property type="component" value="Unassembled WGS sequence"/>
</dbReference>
<keyword evidence="10" id="KW-1133">Transmembrane helix</keyword>
<dbReference type="InterPro" id="IPR004358">
    <property type="entry name" value="Sig_transdc_His_kin-like_C"/>
</dbReference>
<evidence type="ECO:0000256" key="1">
    <source>
        <dbReference type="ARBA" id="ARBA00000085"/>
    </source>
</evidence>
<evidence type="ECO:0000256" key="3">
    <source>
        <dbReference type="ARBA" id="ARBA00012438"/>
    </source>
</evidence>
<dbReference type="PRINTS" id="PR00344">
    <property type="entry name" value="BCTRLSENSOR"/>
</dbReference>
<dbReference type="PANTHER" id="PTHR45453:SF1">
    <property type="entry name" value="PHOSPHATE REGULON SENSOR PROTEIN PHOR"/>
    <property type="match status" value="1"/>
</dbReference>
<dbReference type="Pfam" id="PF02518">
    <property type="entry name" value="HATPase_c"/>
    <property type="match status" value="1"/>
</dbReference>
<comment type="subcellular location">
    <subcellularLocation>
        <location evidence="2">Cell membrane</location>
    </subcellularLocation>
</comment>
<dbReference type="InterPro" id="IPR036890">
    <property type="entry name" value="HATPase_C_sf"/>
</dbReference>
<dbReference type="FunFam" id="3.30.565.10:FF:000006">
    <property type="entry name" value="Sensor histidine kinase WalK"/>
    <property type="match status" value="1"/>
</dbReference>
<keyword evidence="4" id="KW-0597">Phosphoprotein</keyword>
<evidence type="ECO:0000256" key="6">
    <source>
        <dbReference type="ARBA" id="ARBA00022777"/>
    </source>
</evidence>
<dbReference type="CDD" id="cd00082">
    <property type="entry name" value="HisKA"/>
    <property type="match status" value="1"/>
</dbReference>
<feature type="domain" description="Histidine kinase" evidence="11">
    <location>
        <begin position="260"/>
        <end position="478"/>
    </location>
</feature>
<proteinExistence type="predicted"/>
<evidence type="ECO:0000313" key="12">
    <source>
        <dbReference type="EMBL" id="OZG62928.1"/>
    </source>
</evidence>
<dbReference type="SMART" id="SM00387">
    <property type="entry name" value="HATPase_c"/>
    <property type="match status" value="1"/>
</dbReference>
<dbReference type="PROSITE" id="PS50109">
    <property type="entry name" value="HIS_KIN"/>
    <property type="match status" value="1"/>
</dbReference>
<accession>A0A261FUZ2</accession>
<dbReference type="InterPro" id="IPR003594">
    <property type="entry name" value="HATPase_dom"/>
</dbReference>
<evidence type="ECO:0000256" key="5">
    <source>
        <dbReference type="ARBA" id="ARBA00022679"/>
    </source>
</evidence>
<evidence type="ECO:0000259" key="11">
    <source>
        <dbReference type="PROSITE" id="PS50109"/>
    </source>
</evidence>
<gene>
    <name evidence="12" type="ORF">BHAP_1958</name>
</gene>
<dbReference type="GO" id="GO:0004721">
    <property type="term" value="F:phosphoprotein phosphatase activity"/>
    <property type="evidence" value="ECO:0007669"/>
    <property type="project" value="TreeGrafter"/>
</dbReference>
<dbReference type="SUPFAM" id="SSF47384">
    <property type="entry name" value="Homodimeric domain of signal transducing histidine kinase"/>
    <property type="match status" value="1"/>
</dbReference>
<dbReference type="EC" id="2.7.13.3" evidence="3"/>
<dbReference type="SUPFAM" id="SSF55874">
    <property type="entry name" value="ATPase domain of HSP90 chaperone/DNA topoisomerase II/histidine kinase"/>
    <property type="match status" value="1"/>
</dbReference>
<dbReference type="GO" id="GO:0016036">
    <property type="term" value="P:cellular response to phosphate starvation"/>
    <property type="evidence" value="ECO:0007669"/>
    <property type="project" value="TreeGrafter"/>
</dbReference>
<dbReference type="CDD" id="cd00075">
    <property type="entry name" value="HATPase"/>
    <property type="match status" value="1"/>
</dbReference>
<dbReference type="RefSeq" id="WP_244569383.1">
    <property type="nucleotide sequence ID" value="NZ_MWWY01000042.1"/>
</dbReference>
<keyword evidence="7" id="KW-0902">Two-component regulatory system</keyword>
<name>A0A261FUZ2_9BIFI</name>
<comment type="caution">
    <text evidence="12">The sequence shown here is derived from an EMBL/GenBank/DDBJ whole genome shotgun (WGS) entry which is preliminary data.</text>
</comment>
<keyword evidence="13" id="KW-1185">Reference proteome</keyword>
<keyword evidence="5" id="KW-0808">Transferase</keyword>
<dbReference type="GO" id="GO:0005886">
    <property type="term" value="C:plasma membrane"/>
    <property type="evidence" value="ECO:0007669"/>
    <property type="project" value="UniProtKB-SubCell"/>
</dbReference>
<evidence type="ECO:0000256" key="7">
    <source>
        <dbReference type="ARBA" id="ARBA00023012"/>
    </source>
</evidence>
<dbReference type="InterPro" id="IPR005467">
    <property type="entry name" value="His_kinase_dom"/>
</dbReference>
<evidence type="ECO:0000256" key="4">
    <source>
        <dbReference type="ARBA" id="ARBA00022553"/>
    </source>
</evidence>
<feature type="transmembrane region" description="Helical" evidence="10">
    <location>
        <begin position="6"/>
        <end position="30"/>
    </location>
</feature>
<sequence>MPKYLQTIIVFVPFAIMGLALVTLVVFWLYDRIRPMFDNRFVDDKLSADDGRGSLHASRASHGASRGVSMKSISSIWSRLRAWFRSLLHKLLYKLLHKHNEDDAETEDLGPDTTALLAMLPEATVVVNSRDEVIRANPDAYMLGVVHDESIVDDTVREAIHEVRRVGGRKQFDLTTHTPERTMAIAHSDNDTNDTTEDTDSAATAATTATDRAAIEVRGVARPNWLKITVGKVGDFVVVLINDVSEAIRFAQVRDSFISNVSEQLLKPSQALEQLSDALANDVMDPEQISWYAHEVSASCGRLNHMVADLMLLIEAQEPVAPSSANRLNVMEQVRLACERLHADADRYGITVNIGGDDSLTVNGDAGQVTAAVAKLVQNALVYSPTSGVVNVAVSRSDDGSQAVIEVVDQGVGIAKDEQSRIFERFYRGHNQTMRSRGGIGLGLAIVKHVALTHHGNVSVWSAPGSGATFTFCLPLAQ</sequence>
<keyword evidence="10" id="KW-0472">Membrane</keyword>
<dbReference type="GO" id="GO:0000155">
    <property type="term" value="F:phosphorelay sensor kinase activity"/>
    <property type="evidence" value="ECO:0007669"/>
    <property type="project" value="InterPro"/>
</dbReference>
<dbReference type="PANTHER" id="PTHR45453">
    <property type="entry name" value="PHOSPHATE REGULON SENSOR PROTEIN PHOR"/>
    <property type="match status" value="1"/>
</dbReference>
<evidence type="ECO:0000313" key="13">
    <source>
        <dbReference type="Proteomes" id="UP000216074"/>
    </source>
</evidence>
<comment type="catalytic activity">
    <reaction evidence="1">
        <text>ATP + protein L-histidine = ADP + protein N-phospho-L-histidine.</text>
        <dbReference type="EC" id="2.7.13.3"/>
    </reaction>
</comment>
<dbReference type="InterPro" id="IPR003661">
    <property type="entry name" value="HisK_dim/P_dom"/>
</dbReference>
<dbReference type="InterPro" id="IPR036097">
    <property type="entry name" value="HisK_dim/P_sf"/>
</dbReference>
<protein>
    <recommendedName>
        <fullName evidence="8">Sensor-like histidine kinase SenX3</fullName>
        <ecNumber evidence="3">2.7.13.3</ecNumber>
    </recommendedName>
</protein>
<keyword evidence="6 12" id="KW-0418">Kinase</keyword>
<evidence type="ECO:0000256" key="8">
    <source>
        <dbReference type="ARBA" id="ARBA00039401"/>
    </source>
</evidence>
<reference evidence="12 13" key="1">
    <citation type="journal article" date="2017" name="BMC Genomics">
        <title>Comparative genomic and phylogenomic analyses of the Bifidobacteriaceae family.</title>
        <authorList>
            <person name="Lugli G.A."/>
            <person name="Milani C."/>
            <person name="Turroni F."/>
            <person name="Duranti S."/>
            <person name="Mancabelli L."/>
            <person name="Mangifesta M."/>
            <person name="Ferrario C."/>
            <person name="Modesto M."/>
            <person name="Mattarelli P."/>
            <person name="Jiri K."/>
            <person name="van Sinderen D."/>
            <person name="Ventura M."/>
        </authorList>
    </citation>
    <scope>NUCLEOTIDE SEQUENCE [LARGE SCALE GENOMIC DNA]</scope>
    <source>
        <strain evidence="12 13">DSM 100202</strain>
    </source>
</reference>
<organism evidence="12 13">
    <name type="scientific">Bifidobacterium hapali</name>
    <dbReference type="NCBI Taxonomy" id="1630172"/>
    <lineage>
        <taxon>Bacteria</taxon>
        <taxon>Bacillati</taxon>
        <taxon>Actinomycetota</taxon>
        <taxon>Actinomycetes</taxon>
        <taxon>Bifidobacteriales</taxon>
        <taxon>Bifidobacteriaceae</taxon>
        <taxon>Bifidobacterium</taxon>
    </lineage>
</organism>
<feature type="region of interest" description="Disordered" evidence="9">
    <location>
        <begin position="188"/>
        <end position="207"/>
    </location>
</feature>
<evidence type="ECO:0000256" key="2">
    <source>
        <dbReference type="ARBA" id="ARBA00004236"/>
    </source>
</evidence>
<keyword evidence="10" id="KW-0812">Transmembrane</keyword>